<organism evidence="2 3">
    <name type="scientific">Dissostichus mawsoni</name>
    <name type="common">Antarctic cod</name>
    <dbReference type="NCBI Taxonomy" id="36200"/>
    <lineage>
        <taxon>Eukaryota</taxon>
        <taxon>Metazoa</taxon>
        <taxon>Chordata</taxon>
        <taxon>Craniata</taxon>
        <taxon>Vertebrata</taxon>
        <taxon>Euteleostomi</taxon>
        <taxon>Actinopterygii</taxon>
        <taxon>Neopterygii</taxon>
        <taxon>Teleostei</taxon>
        <taxon>Neoteleostei</taxon>
        <taxon>Acanthomorphata</taxon>
        <taxon>Eupercaria</taxon>
        <taxon>Perciformes</taxon>
        <taxon>Notothenioidei</taxon>
        <taxon>Nototheniidae</taxon>
        <taxon>Dissostichus</taxon>
    </lineage>
</organism>
<gene>
    <name evidence="2" type="ORF">F7725_006222</name>
</gene>
<feature type="compositionally biased region" description="Pro residues" evidence="1">
    <location>
        <begin position="75"/>
        <end position="89"/>
    </location>
</feature>
<comment type="caution">
    <text evidence="2">The sequence shown here is derived from an EMBL/GenBank/DDBJ whole genome shotgun (WGS) entry which is preliminary data.</text>
</comment>
<dbReference type="AlphaFoldDB" id="A0A7J5YWH9"/>
<feature type="compositionally biased region" description="Low complexity" evidence="1">
    <location>
        <begin position="90"/>
        <end position="100"/>
    </location>
</feature>
<feature type="compositionally biased region" description="Low complexity" evidence="1">
    <location>
        <begin position="50"/>
        <end position="65"/>
    </location>
</feature>
<feature type="region of interest" description="Disordered" evidence="1">
    <location>
        <begin position="230"/>
        <end position="253"/>
    </location>
</feature>
<feature type="compositionally biased region" description="Low complexity" evidence="1">
    <location>
        <begin position="112"/>
        <end position="132"/>
    </location>
</feature>
<evidence type="ECO:0000313" key="3">
    <source>
        <dbReference type="Proteomes" id="UP000518266"/>
    </source>
</evidence>
<accession>A0A7J5YWH9</accession>
<feature type="region of interest" description="Disordered" evidence="1">
    <location>
        <begin position="32"/>
        <end position="139"/>
    </location>
</feature>
<reference evidence="2 3" key="1">
    <citation type="submission" date="2020-03" db="EMBL/GenBank/DDBJ databases">
        <title>Dissostichus mawsoni Genome sequencing and assembly.</title>
        <authorList>
            <person name="Park H."/>
        </authorList>
    </citation>
    <scope>NUCLEOTIDE SEQUENCE [LARGE SCALE GENOMIC DNA]</scope>
    <source>
        <strain evidence="2">DM0001</strain>
        <tissue evidence="2">Muscle</tissue>
    </source>
</reference>
<evidence type="ECO:0000313" key="2">
    <source>
        <dbReference type="EMBL" id="KAF3852867.1"/>
    </source>
</evidence>
<feature type="compositionally biased region" description="Basic and acidic residues" evidence="1">
    <location>
        <begin position="237"/>
        <end position="253"/>
    </location>
</feature>
<dbReference type="OrthoDB" id="8946688at2759"/>
<sequence length="253" mass="28221">MACTRHDDTLPYLVRRAQENQTVLQEICKERDLPAGGSADTGIARPPSPANSSGHPPSHPNHGSPRQNTLRGPGHPLPSPLLPNPPLLPTPSTQQLPLSQRTPRLRFSTRNPTSSKPTSPITSDTTIPATSDQNPILPRTTLSRTSSLHQHSPLLSNSFCRGAPPLFHAPRHDREELQRDLHQYHRRLKIIDYFHTKPCSQHSLFTFPSNWEPLITQALVSAGDAELLMQGSRTQRKQQEEGRREKRGMQTDG</sequence>
<dbReference type="Proteomes" id="UP000518266">
    <property type="component" value="Unassembled WGS sequence"/>
</dbReference>
<evidence type="ECO:0000256" key="1">
    <source>
        <dbReference type="SAM" id="MobiDB-lite"/>
    </source>
</evidence>
<protein>
    <submittedName>
        <fullName evidence="2">Uncharacterized protein</fullName>
    </submittedName>
</protein>
<dbReference type="EMBL" id="JAAKFY010000009">
    <property type="protein sequence ID" value="KAF3852867.1"/>
    <property type="molecule type" value="Genomic_DNA"/>
</dbReference>
<name>A0A7J5YWH9_DISMA</name>
<keyword evidence="3" id="KW-1185">Reference proteome</keyword>
<proteinExistence type="predicted"/>